<reference evidence="5" key="1">
    <citation type="submission" date="2017-02" db="EMBL/GenBank/DDBJ databases">
        <authorList>
            <person name="Varghese N."/>
            <person name="Submissions S."/>
        </authorList>
    </citation>
    <scope>NUCLEOTIDE SEQUENCE [LARGE SCALE GENOMIC DNA]</scope>
    <source>
        <strain evidence="5">ATCC 25662</strain>
    </source>
</reference>
<dbReference type="InterPro" id="IPR000700">
    <property type="entry name" value="PAS-assoc_C"/>
</dbReference>
<evidence type="ECO:0000259" key="3">
    <source>
        <dbReference type="PROSITE" id="PS50887"/>
    </source>
</evidence>
<dbReference type="FunFam" id="3.30.70.270:FF:000001">
    <property type="entry name" value="Diguanylate cyclase domain protein"/>
    <property type="match status" value="1"/>
</dbReference>
<evidence type="ECO:0000313" key="4">
    <source>
        <dbReference type="EMBL" id="SJZ68176.1"/>
    </source>
</evidence>
<dbReference type="Pfam" id="PF08447">
    <property type="entry name" value="PAS_3"/>
    <property type="match status" value="1"/>
</dbReference>
<dbReference type="Gene3D" id="3.30.450.40">
    <property type="match status" value="1"/>
</dbReference>
<dbReference type="InterPro" id="IPR000014">
    <property type="entry name" value="PAS"/>
</dbReference>
<dbReference type="PROSITE" id="PS50112">
    <property type="entry name" value="PAS"/>
    <property type="match status" value="1"/>
</dbReference>
<dbReference type="SMART" id="SM00267">
    <property type="entry name" value="GGDEF"/>
    <property type="match status" value="1"/>
</dbReference>
<evidence type="ECO:0000259" key="1">
    <source>
        <dbReference type="PROSITE" id="PS50112"/>
    </source>
</evidence>
<dbReference type="InterPro" id="IPR001610">
    <property type="entry name" value="PAC"/>
</dbReference>
<dbReference type="CDD" id="cd01949">
    <property type="entry name" value="GGDEF"/>
    <property type="match status" value="1"/>
</dbReference>
<dbReference type="InterPro" id="IPR000160">
    <property type="entry name" value="GGDEF_dom"/>
</dbReference>
<dbReference type="InterPro" id="IPR013655">
    <property type="entry name" value="PAS_fold_3"/>
</dbReference>
<evidence type="ECO:0000313" key="5">
    <source>
        <dbReference type="Proteomes" id="UP000243297"/>
    </source>
</evidence>
<dbReference type="CDD" id="cd00130">
    <property type="entry name" value="PAS"/>
    <property type="match status" value="2"/>
</dbReference>
<dbReference type="InterPro" id="IPR043128">
    <property type="entry name" value="Rev_trsase/Diguanyl_cyclase"/>
</dbReference>
<dbReference type="InterPro" id="IPR035965">
    <property type="entry name" value="PAS-like_dom_sf"/>
</dbReference>
<dbReference type="NCBIfam" id="TIGR00254">
    <property type="entry name" value="GGDEF"/>
    <property type="match status" value="1"/>
</dbReference>
<dbReference type="AlphaFoldDB" id="A0A1T4MMX3"/>
<proteinExistence type="predicted"/>
<feature type="domain" description="PAS" evidence="1">
    <location>
        <begin position="176"/>
        <end position="231"/>
    </location>
</feature>
<dbReference type="SMART" id="SM00086">
    <property type="entry name" value="PAC"/>
    <property type="match status" value="2"/>
</dbReference>
<feature type="domain" description="GGDEF" evidence="3">
    <location>
        <begin position="445"/>
        <end position="577"/>
    </location>
</feature>
<dbReference type="STRING" id="118967.SAMN02745191_1315"/>
<dbReference type="EMBL" id="FUWY01000003">
    <property type="protein sequence ID" value="SJZ68176.1"/>
    <property type="molecule type" value="Genomic_DNA"/>
</dbReference>
<dbReference type="PANTHER" id="PTHR44757">
    <property type="entry name" value="DIGUANYLATE CYCLASE DGCP"/>
    <property type="match status" value="1"/>
</dbReference>
<dbReference type="PROSITE" id="PS50113">
    <property type="entry name" value="PAC"/>
    <property type="match status" value="2"/>
</dbReference>
<accession>A0A1T4MMX3</accession>
<dbReference type="Gene3D" id="3.30.70.270">
    <property type="match status" value="1"/>
</dbReference>
<feature type="domain" description="PAC" evidence="2">
    <location>
        <begin position="362"/>
        <end position="414"/>
    </location>
</feature>
<dbReference type="OrthoDB" id="1355702at2"/>
<feature type="domain" description="PAC" evidence="2">
    <location>
        <begin position="235"/>
        <end position="285"/>
    </location>
</feature>
<sequence>MNLEEKALNFFALLEENYYIKRNLSNIQNSLSDNITWIGTGINEVCSSLSDAIEALTAEVKEYSGTFTISDSDVNYVALSEDLCYLFGSLIVTPISSEIAEENLRFSVILKDAGDEMKVEHVHFSHPDLLQDEHSYFTPKSRLDNHCNLQERVDSRRRQLELLTKNIPGGAHECKDDAGLTLISMSDGFLSLVGYSREEINTLFDNKFINLIYPEDRASVIAAIQKSICNGDDDSEIEYRIYHKSGKPIWILDKCRYIKTDHCSSFYCILIEITDRKQEQEDLRLSLERYQVVINQTTDIIFEWDVLSDTLSFSNNFYKKFGYIAISKDISQKLVMSDNIHNTDIQSLTTIMRQCLAGIPFTETELRLKNNKNEYIWCKIRATTQFNNYKQPIKVIGIIVDINDDKKQKEKLLNQAQHDPLTGIYNKIAINSIIDSCIKDNSNGVNQAMFILDIDFFKNINDTYGHLTGDRVLSEVARALKNSTRSSDYIGRIGGDEFVVFLPEVISENAAVKKAEKILEQLNQLRPFKNEMNLTASIGIAMTSSSDDSFVNLYENADKALYAQKNNGRNGYTLYNENFHKNSSIQAFNIKNYTDDNFAENHVVDFGLAQYCFRTLFNADSFDSVISDLLEIIGRSFDVSRTYIYETLEDNKHTSMIYEWCNDGIEPQVNKLQNFDYDEDLGGFRDNFDKDGLFKWSLKDETNNNLEEVLSYQDIKSMLHCAIMYKEIFLGGIGFDECIHDDREWAKTQISTFKLTANVISTFFIQDRLNKKVEKLLNKV</sequence>
<dbReference type="Proteomes" id="UP000243297">
    <property type="component" value="Unassembled WGS sequence"/>
</dbReference>
<gene>
    <name evidence="4" type="ORF">SAMN02745191_1315</name>
</gene>
<dbReference type="SUPFAM" id="SSF55781">
    <property type="entry name" value="GAF domain-like"/>
    <property type="match status" value="1"/>
</dbReference>
<dbReference type="PANTHER" id="PTHR44757:SF2">
    <property type="entry name" value="BIOFILM ARCHITECTURE MAINTENANCE PROTEIN MBAA"/>
    <property type="match status" value="1"/>
</dbReference>
<dbReference type="SUPFAM" id="SSF55785">
    <property type="entry name" value="PYP-like sensor domain (PAS domain)"/>
    <property type="match status" value="2"/>
</dbReference>
<dbReference type="Pfam" id="PF00990">
    <property type="entry name" value="GGDEF"/>
    <property type="match status" value="1"/>
</dbReference>
<dbReference type="NCBIfam" id="TIGR00229">
    <property type="entry name" value="sensory_box"/>
    <property type="match status" value="2"/>
</dbReference>
<dbReference type="InterPro" id="IPR029787">
    <property type="entry name" value="Nucleotide_cyclase"/>
</dbReference>
<dbReference type="Gene3D" id="3.30.450.20">
    <property type="entry name" value="PAS domain"/>
    <property type="match status" value="2"/>
</dbReference>
<dbReference type="PROSITE" id="PS50887">
    <property type="entry name" value="GGDEF"/>
    <property type="match status" value="1"/>
</dbReference>
<dbReference type="InterPro" id="IPR052155">
    <property type="entry name" value="Biofilm_reg_signaling"/>
</dbReference>
<protein>
    <submittedName>
        <fullName evidence="4">PAS domain S-box-containing protein/diguanylate cyclase (GGDEF) domain-containing protein</fullName>
    </submittedName>
</protein>
<dbReference type="Pfam" id="PF13426">
    <property type="entry name" value="PAS_9"/>
    <property type="match status" value="1"/>
</dbReference>
<dbReference type="SUPFAM" id="SSF55073">
    <property type="entry name" value="Nucleotide cyclase"/>
    <property type="match status" value="1"/>
</dbReference>
<organism evidence="4 5">
    <name type="scientific">Anaerorhabdus furcosa</name>
    <dbReference type="NCBI Taxonomy" id="118967"/>
    <lineage>
        <taxon>Bacteria</taxon>
        <taxon>Bacillati</taxon>
        <taxon>Bacillota</taxon>
        <taxon>Erysipelotrichia</taxon>
        <taxon>Erysipelotrichales</taxon>
        <taxon>Erysipelotrichaceae</taxon>
        <taxon>Anaerorhabdus</taxon>
    </lineage>
</organism>
<dbReference type="RefSeq" id="WP_078711722.1">
    <property type="nucleotide sequence ID" value="NZ_FUWY01000003.1"/>
</dbReference>
<keyword evidence="5" id="KW-1185">Reference proteome</keyword>
<evidence type="ECO:0000259" key="2">
    <source>
        <dbReference type="PROSITE" id="PS50113"/>
    </source>
</evidence>
<name>A0A1T4MMX3_9FIRM</name>
<dbReference type="InterPro" id="IPR029016">
    <property type="entry name" value="GAF-like_dom_sf"/>
</dbReference>